<proteinExistence type="predicted"/>
<dbReference type="EMBL" id="SLWS01000006">
    <property type="protein sequence ID" value="TCO57103.1"/>
    <property type="molecule type" value="Genomic_DNA"/>
</dbReference>
<feature type="transmembrane region" description="Helical" evidence="1">
    <location>
        <begin position="12"/>
        <end position="33"/>
    </location>
</feature>
<dbReference type="AlphaFoldDB" id="A0A4R2JC48"/>
<evidence type="ECO:0000313" key="3">
    <source>
        <dbReference type="Proteomes" id="UP000295680"/>
    </source>
</evidence>
<evidence type="ECO:0000313" key="2">
    <source>
        <dbReference type="EMBL" id="TCO57103.1"/>
    </source>
</evidence>
<sequence length="68" mass="7589">MADLLTGWYLPVILEVLAPVGIVSLCVFLALVIKRLKARRARLAPSNVHAFPTSAMPSRKIRQLRHGR</sequence>
<keyword evidence="1" id="KW-0472">Membrane</keyword>
<accession>A0A4R2JC48</accession>
<name>A0A4R2JC48_9PSEU</name>
<dbReference type="RefSeq" id="WP_132120879.1">
    <property type="nucleotide sequence ID" value="NZ_SLWS01000006.1"/>
</dbReference>
<comment type="caution">
    <text evidence="2">The sequence shown here is derived from an EMBL/GenBank/DDBJ whole genome shotgun (WGS) entry which is preliminary data.</text>
</comment>
<gene>
    <name evidence="2" type="ORF">EV192_106580</name>
</gene>
<dbReference type="Proteomes" id="UP000295680">
    <property type="component" value="Unassembled WGS sequence"/>
</dbReference>
<keyword evidence="1" id="KW-1133">Transmembrane helix</keyword>
<protein>
    <submittedName>
        <fullName evidence="2">Uncharacterized protein</fullName>
    </submittedName>
</protein>
<keyword evidence="3" id="KW-1185">Reference proteome</keyword>
<reference evidence="2 3" key="1">
    <citation type="submission" date="2019-03" db="EMBL/GenBank/DDBJ databases">
        <title>Genomic Encyclopedia of Type Strains, Phase IV (KMG-IV): sequencing the most valuable type-strain genomes for metagenomic binning, comparative biology and taxonomic classification.</title>
        <authorList>
            <person name="Goeker M."/>
        </authorList>
    </citation>
    <scope>NUCLEOTIDE SEQUENCE [LARGE SCALE GENOMIC DNA]</scope>
    <source>
        <strain evidence="2 3">DSM 45934</strain>
    </source>
</reference>
<organism evidence="2 3">
    <name type="scientific">Actinocrispum wychmicini</name>
    <dbReference type="NCBI Taxonomy" id="1213861"/>
    <lineage>
        <taxon>Bacteria</taxon>
        <taxon>Bacillati</taxon>
        <taxon>Actinomycetota</taxon>
        <taxon>Actinomycetes</taxon>
        <taxon>Pseudonocardiales</taxon>
        <taxon>Pseudonocardiaceae</taxon>
        <taxon>Actinocrispum</taxon>
    </lineage>
</organism>
<keyword evidence="1" id="KW-0812">Transmembrane</keyword>
<evidence type="ECO:0000256" key="1">
    <source>
        <dbReference type="SAM" id="Phobius"/>
    </source>
</evidence>